<feature type="transmembrane region" description="Helical" evidence="1">
    <location>
        <begin position="98"/>
        <end position="119"/>
    </location>
</feature>
<keyword evidence="3" id="KW-0808">Transferase</keyword>
<sequence>MSASRATGHPGQGGVPGGDARLAALDGVRILAALGVLCYHYLALDSGWGEPATSVFPVASAWAAYGWLGVEIFFVVSGFVICMSAWDRGVGEFAASRISRLFPAYWAAVLFTAGILFTWPEVRGVKAFSDVVVNLSMLQGGMKVPHIDDAYWTLFVELKFYALFALVVVRGLTYRNCVVFCTVWTVAGVVAPTADSGVLSFFAIPTFSPYFIAGIAFHLMRRFGPNAVLWGIAGLQFVLAQGHVQGRMISNLGRGLAAHTPVWPAHAVIACGFLVMAGIALGAFDRVRWRWLGHAGALTYPLYLIHMMAGLTFIHHFRHQVRPVPLVLGVTAFMVMLAWLVHRLIERPLGRRLRTALRRAVHDIRRMSARPPAVPAVPAALPAVPGVPAQAPAPEAERVRTSGR</sequence>
<dbReference type="PANTHER" id="PTHR23028:SF53">
    <property type="entry name" value="ACYL_TRANSF_3 DOMAIN-CONTAINING PROTEIN"/>
    <property type="match status" value="1"/>
</dbReference>
<dbReference type="STRING" id="66430.ACS04_13450"/>
<accession>A0A0J6XPW3</accession>
<feature type="transmembrane region" description="Helical" evidence="1">
    <location>
        <begin position="291"/>
        <end position="314"/>
    </location>
</feature>
<keyword evidence="3" id="KW-0012">Acyltransferase</keyword>
<dbReference type="OrthoDB" id="9807745at2"/>
<dbReference type="Pfam" id="PF01757">
    <property type="entry name" value="Acyl_transf_3"/>
    <property type="match status" value="1"/>
</dbReference>
<gene>
    <name evidence="3" type="ORF">ACS04_13450</name>
</gene>
<feature type="transmembrane region" description="Helical" evidence="1">
    <location>
        <begin position="227"/>
        <end position="244"/>
    </location>
</feature>
<dbReference type="InterPro" id="IPR002656">
    <property type="entry name" value="Acyl_transf_3_dom"/>
</dbReference>
<reference evidence="3 4" key="1">
    <citation type="submission" date="2015-06" db="EMBL/GenBank/DDBJ databases">
        <title>Recapitulation of the evolution of biosynthetic gene clusters reveals hidden chemical diversity on bacterial genomes.</title>
        <authorList>
            <person name="Cruz-Morales P."/>
            <person name="Martinez-Guerrero C."/>
            <person name="Morales-Escalante M.A."/>
            <person name="Yanez-Guerra L.A."/>
            <person name="Kopp J.F."/>
            <person name="Feldmann J."/>
            <person name="Ramos-Aboites H.E."/>
            <person name="Barona-Gomez F."/>
        </authorList>
    </citation>
    <scope>NUCLEOTIDE SEQUENCE [LARGE SCALE GENOMIC DNA]</scope>
    <source>
        <strain evidence="3 4">ATCC 31245</strain>
    </source>
</reference>
<dbReference type="GO" id="GO:0009103">
    <property type="term" value="P:lipopolysaccharide biosynthetic process"/>
    <property type="evidence" value="ECO:0007669"/>
    <property type="project" value="TreeGrafter"/>
</dbReference>
<organism evidence="3 4">
    <name type="scientific">Streptomyces roseus</name>
    <dbReference type="NCBI Taxonomy" id="66430"/>
    <lineage>
        <taxon>Bacteria</taxon>
        <taxon>Bacillati</taxon>
        <taxon>Actinomycetota</taxon>
        <taxon>Actinomycetes</taxon>
        <taxon>Kitasatosporales</taxon>
        <taxon>Streptomycetaceae</taxon>
        <taxon>Streptomyces</taxon>
    </lineage>
</organism>
<name>A0A0J6XPW3_9ACTN</name>
<evidence type="ECO:0000313" key="4">
    <source>
        <dbReference type="Proteomes" id="UP000035932"/>
    </source>
</evidence>
<dbReference type="RefSeq" id="WP_048476817.1">
    <property type="nucleotide sequence ID" value="NZ_JBIRUD010000011.1"/>
</dbReference>
<feature type="transmembrane region" description="Helical" evidence="1">
    <location>
        <begin position="176"/>
        <end position="194"/>
    </location>
</feature>
<evidence type="ECO:0000313" key="3">
    <source>
        <dbReference type="EMBL" id="KMO97269.1"/>
    </source>
</evidence>
<feature type="transmembrane region" description="Helical" evidence="1">
    <location>
        <begin position="264"/>
        <end position="284"/>
    </location>
</feature>
<evidence type="ECO:0000256" key="1">
    <source>
        <dbReference type="SAM" id="Phobius"/>
    </source>
</evidence>
<proteinExistence type="predicted"/>
<dbReference type="Proteomes" id="UP000035932">
    <property type="component" value="Unassembled WGS sequence"/>
</dbReference>
<dbReference type="PATRIC" id="fig|66430.4.peg.5121"/>
<feature type="transmembrane region" description="Helical" evidence="1">
    <location>
        <begin position="200"/>
        <end position="220"/>
    </location>
</feature>
<dbReference type="GO" id="GO:0016747">
    <property type="term" value="F:acyltransferase activity, transferring groups other than amino-acyl groups"/>
    <property type="evidence" value="ECO:0007669"/>
    <property type="project" value="InterPro"/>
</dbReference>
<keyword evidence="1" id="KW-1133">Transmembrane helix</keyword>
<dbReference type="EMBL" id="LFML01000051">
    <property type="protein sequence ID" value="KMO97269.1"/>
    <property type="molecule type" value="Genomic_DNA"/>
</dbReference>
<dbReference type="InterPro" id="IPR050879">
    <property type="entry name" value="Acyltransferase_3"/>
</dbReference>
<keyword evidence="1" id="KW-0472">Membrane</keyword>
<comment type="caution">
    <text evidence="3">The sequence shown here is derived from an EMBL/GenBank/DDBJ whole genome shotgun (WGS) entry which is preliminary data.</text>
</comment>
<dbReference type="GO" id="GO:0016020">
    <property type="term" value="C:membrane"/>
    <property type="evidence" value="ECO:0007669"/>
    <property type="project" value="TreeGrafter"/>
</dbReference>
<feature type="transmembrane region" description="Helical" evidence="1">
    <location>
        <begin position="326"/>
        <end position="345"/>
    </location>
</feature>
<dbReference type="AlphaFoldDB" id="A0A0J6XPW3"/>
<feature type="transmembrane region" description="Helical" evidence="1">
    <location>
        <begin position="21"/>
        <end position="42"/>
    </location>
</feature>
<feature type="domain" description="Acyltransferase 3" evidence="2">
    <location>
        <begin position="23"/>
        <end position="342"/>
    </location>
</feature>
<feature type="transmembrane region" description="Helical" evidence="1">
    <location>
        <begin position="62"/>
        <end position="86"/>
    </location>
</feature>
<keyword evidence="4" id="KW-1185">Reference proteome</keyword>
<feature type="transmembrane region" description="Helical" evidence="1">
    <location>
        <begin position="150"/>
        <end position="169"/>
    </location>
</feature>
<evidence type="ECO:0000259" key="2">
    <source>
        <dbReference type="Pfam" id="PF01757"/>
    </source>
</evidence>
<keyword evidence="1" id="KW-0812">Transmembrane</keyword>
<dbReference type="PANTHER" id="PTHR23028">
    <property type="entry name" value="ACETYLTRANSFERASE"/>
    <property type="match status" value="1"/>
</dbReference>
<protein>
    <submittedName>
        <fullName evidence="3">Acyltransferase</fullName>
    </submittedName>
</protein>